<dbReference type="SUPFAM" id="SSF47413">
    <property type="entry name" value="lambda repressor-like DNA-binding domains"/>
    <property type="match status" value="1"/>
</dbReference>
<reference evidence="3" key="1">
    <citation type="journal article" date="2014" name="Int. J. Syst. Evol. Microbiol.">
        <title>Complete genome sequence of Corynebacterium casei LMG S-19264T (=DSM 44701T), isolated from a smear-ripened cheese.</title>
        <authorList>
            <consortium name="US DOE Joint Genome Institute (JGI-PGF)"/>
            <person name="Walter F."/>
            <person name="Albersmeier A."/>
            <person name="Kalinowski J."/>
            <person name="Ruckert C."/>
        </authorList>
    </citation>
    <scope>NUCLEOTIDE SEQUENCE</scope>
    <source>
        <strain evidence="3">KCTC 22169</strain>
    </source>
</reference>
<proteinExistence type="predicted"/>
<dbReference type="PANTHER" id="PTHR46797">
    <property type="entry name" value="HTH-TYPE TRANSCRIPTIONAL REGULATOR"/>
    <property type="match status" value="1"/>
</dbReference>
<protein>
    <submittedName>
        <fullName evidence="3">Transcriptional regulator</fullName>
    </submittedName>
</protein>
<dbReference type="EMBL" id="BMXR01000006">
    <property type="protein sequence ID" value="GGX57448.1"/>
    <property type="molecule type" value="Genomic_DNA"/>
</dbReference>
<evidence type="ECO:0000313" key="4">
    <source>
        <dbReference type="Proteomes" id="UP000626148"/>
    </source>
</evidence>
<reference evidence="3" key="2">
    <citation type="submission" date="2020-09" db="EMBL/GenBank/DDBJ databases">
        <authorList>
            <person name="Sun Q."/>
            <person name="Kim S."/>
        </authorList>
    </citation>
    <scope>NUCLEOTIDE SEQUENCE</scope>
    <source>
        <strain evidence="3">KCTC 22169</strain>
    </source>
</reference>
<organism evidence="3 4">
    <name type="scientific">Saccharospirillum salsuginis</name>
    <dbReference type="NCBI Taxonomy" id="418750"/>
    <lineage>
        <taxon>Bacteria</taxon>
        <taxon>Pseudomonadati</taxon>
        <taxon>Pseudomonadota</taxon>
        <taxon>Gammaproteobacteria</taxon>
        <taxon>Oceanospirillales</taxon>
        <taxon>Saccharospirillaceae</taxon>
        <taxon>Saccharospirillum</taxon>
    </lineage>
</organism>
<sequence>MAALKVSFGRHLRALRASKGVTQEQLADAVDLTVESISNIERGKFGPKFDNLEKIAAALQVSVKELFDFEEDAELSR</sequence>
<evidence type="ECO:0000259" key="2">
    <source>
        <dbReference type="PROSITE" id="PS50943"/>
    </source>
</evidence>
<dbReference type="InterPro" id="IPR001387">
    <property type="entry name" value="Cro/C1-type_HTH"/>
</dbReference>
<dbReference type="Pfam" id="PF01381">
    <property type="entry name" value="HTH_3"/>
    <property type="match status" value="1"/>
</dbReference>
<dbReference type="Proteomes" id="UP000626148">
    <property type="component" value="Unassembled WGS sequence"/>
</dbReference>
<keyword evidence="1" id="KW-0238">DNA-binding</keyword>
<evidence type="ECO:0000313" key="3">
    <source>
        <dbReference type="EMBL" id="GGX57448.1"/>
    </source>
</evidence>
<dbReference type="AlphaFoldDB" id="A0A918KCF8"/>
<gene>
    <name evidence="3" type="ORF">GCM10007392_26270</name>
</gene>
<dbReference type="CDD" id="cd00093">
    <property type="entry name" value="HTH_XRE"/>
    <property type="match status" value="1"/>
</dbReference>
<dbReference type="GO" id="GO:0003677">
    <property type="term" value="F:DNA binding"/>
    <property type="evidence" value="ECO:0007669"/>
    <property type="project" value="UniProtKB-KW"/>
</dbReference>
<name>A0A918KCF8_9GAMM</name>
<keyword evidence="4" id="KW-1185">Reference proteome</keyword>
<dbReference type="PROSITE" id="PS50943">
    <property type="entry name" value="HTH_CROC1"/>
    <property type="match status" value="1"/>
</dbReference>
<dbReference type="GO" id="GO:0003700">
    <property type="term" value="F:DNA-binding transcription factor activity"/>
    <property type="evidence" value="ECO:0007669"/>
    <property type="project" value="TreeGrafter"/>
</dbReference>
<comment type="caution">
    <text evidence="3">The sequence shown here is derived from an EMBL/GenBank/DDBJ whole genome shotgun (WGS) entry which is preliminary data.</text>
</comment>
<feature type="domain" description="HTH cro/C1-type" evidence="2">
    <location>
        <begin position="12"/>
        <end position="66"/>
    </location>
</feature>
<evidence type="ECO:0000256" key="1">
    <source>
        <dbReference type="ARBA" id="ARBA00023125"/>
    </source>
</evidence>
<dbReference type="PANTHER" id="PTHR46797:SF1">
    <property type="entry name" value="METHYLPHOSPHONATE SYNTHASE"/>
    <property type="match status" value="1"/>
</dbReference>
<dbReference type="Gene3D" id="1.10.260.40">
    <property type="entry name" value="lambda repressor-like DNA-binding domains"/>
    <property type="match status" value="1"/>
</dbReference>
<dbReference type="InterPro" id="IPR010982">
    <property type="entry name" value="Lambda_DNA-bd_dom_sf"/>
</dbReference>
<dbReference type="InterPro" id="IPR050807">
    <property type="entry name" value="TransReg_Diox_bact_type"/>
</dbReference>
<dbReference type="GO" id="GO:0005829">
    <property type="term" value="C:cytosol"/>
    <property type="evidence" value="ECO:0007669"/>
    <property type="project" value="TreeGrafter"/>
</dbReference>
<accession>A0A918KCF8</accession>
<dbReference type="RefSeq" id="WP_189609349.1">
    <property type="nucleotide sequence ID" value="NZ_BMXR01000006.1"/>
</dbReference>
<dbReference type="SMART" id="SM00530">
    <property type="entry name" value="HTH_XRE"/>
    <property type="match status" value="1"/>
</dbReference>